<dbReference type="Pfam" id="PF07733">
    <property type="entry name" value="DNA_pol3_alpha"/>
    <property type="match status" value="1"/>
</dbReference>
<dbReference type="InterPro" id="IPR012340">
    <property type="entry name" value="NA-bd_OB-fold"/>
</dbReference>
<accession>A0A6J4JF56</accession>
<evidence type="ECO:0000313" key="12">
    <source>
        <dbReference type="EMBL" id="CAA9275110.1"/>
    </source>
</evidence>
<comment type="similarity">
    <text evidence="2">Belongs to the DNA polymerase type-C family. DnaE subfamily.</text>
</comment>
<protein>
    <recommendedName>
        <fullName evidence="4">DNA polymerase III subunit alpha</fullName>
        <ecNumber evidence="3">2.7.7.7</ecNumber>
    </recommendedName>
</protein>
<dbReference type="EC" id="2.7.7.7" evidence="3"/>
<dbReference type="SUPFAM" id="SSF89550">
    <property type="entry name" value="PHP domain-like"/>
    <property type="match status" value="1"/>
</dbReference>
<evidence type="ECO:0000259" key="11">
    <source>
        <dbReference type="SMART" id="SM00481"/>
    </source>
</evidence>
<dbReference type="InterPro" id="IPR003141">
    <property type="entry name" value="Pol/His_phosphatase_N"/>
</dbReference>
<dbReference type="InterPro" id="IPR041931">
    <property type="entry name" value="DNA_pol3_alpha_thumb_dom"/>
</dbReference>
<sequence>MASRRPDSAHAESSAPEFVHLHVHSEYSLLDGLARIPALVKRAADTGMKALAVTDHGSMYGAIEFYSAAKSAGIKPILGCEIYVAPRSMGQREPKVDDKNYHLTLLAKNETGFKNLLKIVSRAHLEGFYYKPRADKELLAKHAEGLICLSGCMSGELARLLMDGQEDKAREVALWYRDLFGKDHYYIEIQNQLLSAQDELNRKTVALARELDLPLVATNDSHYVRAEDAKAHDVLLCIQTNATREQANRMRLETQEFFLRTPAEMARAFPGLDDALANTVRIAEMVDLKLDFSRVHLPHFELPPGETPESWLRKECEAGLARRFGTVTEQQRQRLDYELSVIERTGYPLYFLIVADYVRYARERGIMAVPRGSVAGSLCIYALGICDVDPLEFNLMFERFLHDERIGMPDIDMDFADDRRHEVIEYVREKYGHDRVGQIITFGTMAARAAVRDVGRALGMTYGEVDRVAKAIPQGPGITLKDARASSELKTMAADDPKIAELLELAEALEGTPRNASTHAAGVVISRDPLDEYVPLQKATKGEEGIITQWDMRIVEKIGMLKMDFLGLANLTILDHARRIIEERHPGLGLDLQRLPMDYDDPSGQPKRAFDMLSEGHTTAVFQLESGGMRKCLTGLRPNKITDLLAIVALYRPGPMEYIPAFTAAKNGQVAVTYLHEDLKPILEETYGICVYQDQVLQIVRAIAGFTWGEADVLRKAMGKKIQALMEEQREKFVRQTVERGYGDEFARAVWGVIEPFAGYGFPKGHAAAYAVVSYQTAFLKANYTAEYMSAVLSSEAGNSDKVAEAVAECRRIGVEVLPPDVNRSGLGFTLEEHATNSVRGELVEPHPSTSSGRTEALQVVHRTMAIRFGLAGVKNVGHGAIEMLLKARDEDGPFTDLGDFCRRVDLRQLNKRALESLVKAGAMDMFGERAALLAGMDSAMAQAQQDQRARQNGQTSLFDLFGEQGADEALGAPVFTLPDVPEADRRQKLSWEKEMIGLYISEHPLQAVARPLAARVTCPISELTEDMAGQTVTIGGFISSMRLIPTKKGDLMAAVELEDLGGSTEVVVFPRTLQNNRDLIKEDAILLVKGKVDTRDDRPKLLAETVELLEVSDEEMAEAAAAAAADEVIAANAALTAGMTGAPGAAGQVARPGSEHQIGYPLDDVEAEAATFGEGARLIAEVRATAARAEAALDRRDSASPPVGQVAPVRAPAPPMTPAGATGAGGTYDAAGATPARAGAAGDNAPPPPSAGQDQEPADHADSGAPLNGALVMELTMERSALQDRDVNRLLRLSGLLDRYPGQDQVVLRLGPSGPLAREGSVLRLSEGVDCSAELVRRLAGELGAGAIRIRRRTAAATPSRAAGTEWPGAGMPLAS</sequence>
<evidence type="ECO:0000256" key="6">
    <source>
        <dbReference type="ARBA" id="ARBA00022695"/>
    </source>
</evidence>
<evidence type="ECO:0000256" key="1">
    <source>
        <dbReference type="ARBA" id="ARBA00004496"/>
    </source>
</evidence>
<dbReference type="EMBL" id="CADCTC010000189">
    <property type="protein sequence ID" value="CAA9275110.1"/>
    <property type="molecule type" value="Genomic_DNA"/>
</dbReference>
<evidence type="ECO:0000256" key="7">
    <source>
        <dbReference type="ARBA" id="ARBA00022705"/>
    </source>
</evidence>
<dbReference type="GO" id="GO:0005737">
    <property type="term" value="C:cytoplasm"/>
    <property type="evidence" value="ECO:0007669"/>
    <property type="project" value="UniProtKB-SubCell"/>
</dbReference>
<evidence type="ECO:0000256" key="3">
    <source>
        <dbReference type="ARBA" id="ARBA00012417"/>
    </source>
</evidence>
<dbReference type="Gene3D" id="1.10.150.870">
    <property type="match status" value="1"/>
</dbReference>
<keyword evidence="7" id="KW-0235">DNA replication</keyword>
<comment type="catalytic activity">
    <reaction evidence="9">
        <text>DNA(n) + a 2'-deoxyribonucleoside 5'-triphosphate = DNA(n+1) + diphosphate</text>
        <dbReference type="Rhea" id="RHEA:22508"/>
        <dbReference type="Rhea" id="RHEA-COMP:17339"/>
        <dbReference type="Rhea" id="RHEA-COMP:17340"/>
        <dbReference type="ChEBI" id="CHEBI:33019"/>
        <dbReference type="ChEBI" id="CHEBI:61560"/>
        <dbReference type="ChEBI" id="CHEBI:173112"/>
        <dbReference type="EC" id="2.7.7.7"/>
    </reaction>
</comment>
<keyword evidence="5 12" id="KW-0808">Transferase</keyword>
<dbReference type="NCBIfam" id="TIGR00594">
    <property type="entry name" value="polc"/>
    <property type="match status" value="1"/>
</dbReference>
<dbReference type="GO" id="GO:0003676">
    <property type="term" value="F:nucleic acid binding"/>
    <property type="evidence" value="ECO:0007669"/>
    <property type="project" value="InterPro"/>
</dbReference>
<feature type="compositionally biased region" description="Low complexity" evidence="10">
    <location>
        <begin position="1228"/>
        <end position="1245"/>
    </location>
</feature>
<feature type="region of interest" description="Disordered" evidence="10">
    <location>
        <begin position="1193"/>
        <end position="1267"/>
    </location>
</feature>
<evidence type="ECO:0000256" key="2">
    <source>
        <dbReference type="ARBA" id="ARBA00009496"/>
    </source>
</evidence>
<dbReference type="Pfam" id="PF17657">
    <property type="entry name" value="DNA_pol3_finger"/>
    <property type="match status" value="1"/>
</dbReference>
<dbReference type="Pfam" id="PF14579">
    <property type="entry name" value="HHH_6"/>
    <property type="match status" value="1"/>
</dbReference>
<dbReference type="Pfam" id="PF02811">
    <property type="entry name" value="PHP"/>
    <property type="match status" value="1"/>
</dbReference>
<dbReference type="InterPro" id="IPR040982">
    <property type="entry name" value="DNA_pol3_finger"/>
</dbReference>
<feature type="domain" description="Polymerase/histidinol phosphatase N-terminal" evidence="11">
    <location>
        <begin position="19"/>
        <end position="86"/>
    </location>
</feature>
<dbReference type="NCBIfam" id="NF005298">
    <property type="entry name" value="PRK06826.1"/>
    <property type="match status" value="1"/>
</dbReference>
<organism evidence="12">
    <name type="scientific">uncultured Chloroflexota bacterium</name>
    <dbReference type="NCBI Taxonomy" id="166587"/>
    <lineage>
        <taxon>Bacteria</taxon>
        <taxon>Bacillati</taxon>
        <taxon>Chloroflexota</taxon>
        <taxon>environmental samples</taxon>
    </lineage>
</organism>
<dbReference type="CDD" id="cd12113">
    <property type="entry name" value="PHP_PolIIIA_DnaE3"/>
    <property type="match status" value="1"/>
</dbReference>
<keyword evidence="6 12" id="KW-0548">Nucleotidyltransferase</keyword>
<evidence type="ECO:0000256" key="4">
    <source>
        <dbReference type="ARBA" id="ARBA00019114"/>
    </source>
</evidence>
<name>A0A6J4JF56_9CHLR</name>
<evidence type="ECO:0000256" key="8">
    <source>
        <dbReference type="ARBA" id="ARBA00022932"/>
    </source>
</evidence>
<dbReference type="InterPro" id="IPR004365">
    <property type="entry name" value="NA-bd_OB_tRNA"/>
</dbReference>
<dbReference type="InterPro" id="IPR016195">
    <property type="entry name" value="Pol/histidinol_Pase-like"/>
</dbReference>
<evidence type="ECO:0000256" key="9">
    <source>
        <dbReference type="ARBA" id="ARBA00049244"/>
    </source>
</evidence>
<comment type="subcellular location">
    <subcellularLocation>
        <location evidence="1">Cytoplasm</location>
    </subcellularLocation>
</comment>
<reference evidence="12" key="1">
    <citation type="submission" date="2020-02" db="EMBL/GenBank/DDBJ databases">
        <authorList>
            <person name="Meier V. D."/>
        </authorList>
    </citation>
    <scope>NUCLEOTIDE SEQUENCE</scope>
    <source>
        <strain evidence="12">AVDCRST_MAG77</strain>
    </source>
</reference>
<dbReference type="InterPro" id="IPR011708">
    <property type="entry name" value="DNA_pol3_alpha_NTPase_dom"/>
</dbReference>
<gene>
    <name evidence="12" type="ORF">AVDCRST_MAG77-3469</name>
</gene>
<dbReference type="PANTHER" id="PTHR32294">
    <property type="entry name" value="DNA POLYMERASE III SUBUNIT ALPHA"/>
    <property type="match status" value="1"/>
</dbReference>
<dbReference type="SMART" id="SM00481">
    <property type="entry name" value="POLIIIAc"/>
    <property type="match status" value="1"/>
</dbReference>
<dbReference type="GO" id="GO:0003887">
    <property type="term" value="F:DNA-directed DNA polymerase activity"/>
    <property type="evidence" value="ECO:0007669"/>
    <property type="project" value="UniProtKB-KW"/>
</dbReference>
<evidence type="ECO:0000256" key="5">
    <source>
        <dbReference type="ARBA" id="ARBA00022679"/>
    </source>
</evidence>
<dbReference type="InterPro" id="IPR029460">
    <property type="entry name" value="DNAPol_HHH"/>
</dbReference>
<keyword evidence="8" id="KW-0239">DNA-directed DNA polymerase</keyword>
<dbReference type="Pfam" id="PF01336">
    <property type="entry name" value="tRNA_anti-codon"/>
    <property type="match status" value="1"/>
</dbReference>
<dbReference type="GO" id="GO:0008408">
    <property type="term" value="F:3'-5' exonuclease activity"/>
    <property type="evidence" value="ECO:0007669"/>
    <property type="project" value="InterPro"/>
</dbReference>
<dbReference type="NCBIfam" id="NF004226">
    <property type="entry name" value="PRK05673.1"/>
    <property type="match status" value="1"/>
</dbReference>
<dbReference type="GO" id="GO:0006260">
    <property type="term" value="P:DNA replication"/>
    <property type="evidence" value="ECO:0007669"/>
    <property type="project" value="UniProtKB-KW"/>
</dbReference>
<proteinExistence type="inferred from homology"/>
<evidence type="ECO:0000256" key="10">
    <source>
        <dbReference type="SAM" id="MobiDB-lite"/>
    </source>
</evidence>
<dbReference type="Gene3D" id="1.10.10.1600">
    <property type="entry name" value="Bacterial DNA polymerase III alpha subunit, thumb domain"/>
    <property type="match status" value="1"/>
</dbReference>
<dbReference type="Gene3D" id="3.20.20.140">
    <property type="entry name" value="Metal-dependent hydrolases"/>
    <property type="match status" value="1"/>
</dbReference>
<dbReference type="PANTHER" id="PTHR32294:SF0">
    <property type="entry name" value="DNA POLYMERASE III SUBUNIT ALPHA"/>
    <property type="match status" value="1"/>
</dbReference>
<dbReference type="Gene3D" id="2.40.50.140">
    <property type="entry name" value="Nucleic acid-binding proteins"/>
    <property type="match status" value="1"/>
</dbReference>
<dbReference type="CDD" id="cd04485">
    <property type="entry name" value="DnaE_OBF"/>
    <property type="match status" value="1"/>
</dbReference>
<dbReference type="InterPro" id="IPR004013">
    <property type="entry name" value="PHP_dom"/>
</dbReference>
<dbReference type="InterPro" id="IPR004805">
    <property type="entry name" value="DnaE2/DnaE/PolC"/>
</dbReference>